<keyword evidence="3 9" id="KW-0813">Transport</keyword>
<sequence>MVTTHVHELLLGATSSHEILEKPRSDARRLIKWGAFLLAIQFGGFGLWATFVPLRSAVIAPGIIKVQSKRKAVQHFDGGILKTIYVRENEQVEAGQIVAKLDTTQVEGSLGVLETKLFADLSLDARLLAEQMQSTAISFPDELRNSPRPEAKTAIQTQETEFATRSSALTGERKLIDQQTRQLMDTAHGLENSRTSLQEQLQFLQEEIRDTASLLEKGLARKPRVLALKRAEADMQAQLTRNLTQQAETRGKIAELVDRGKQLGLNQSQDIAKQSHATRESIGDLRHRIGALREQLARTDLRAPESGRVVRLNSRELNTVLAPRETLMEIVPIEDRLVIEASLRPQDREEVMAGQNARIRIIALNIRRRPMLEGQVTAVAADAFTDTKSGVTSYMAEIDLQRSPEVEPHLTTLKPGLPVEVFVETGIRTFAEYLIQPLRLRVHRAFRES</sequence>
<dbReference type="EMBL" id="CP050292">
    <property type="protein sequence ID" value="QND75731.1"/>
    <property type="molecule type" value="Genomic_DNA"/>
</dbReference>
<dbReference type="InterPro" id="IPR058781">
    <property type="entry name" value="HH_AprE-like"/>
</dbReference>
<dbReference type="InterPro" id="IPR010129">
    <property type="entry name" value="T1SS_HlyD"/>
</dbReference>
<feature type="transmembrane region" description="Helical" evidence="9">
    <location>
        <begin position="30"/>
        <end position="51"/>
    </location>
</feature>
<feature type="domain" description="AprE-like beta-barrel" evidence="12">
    <location>
        <begin position="337"/>
        <end position="426"/>
    </location>
</feature>
<evidence type="ECO:0000256" key="2">
    <source>
        <dbReference type="ARBA" id="ARBA00009477"/>
    </source>
</evidence>
<evidence type="ECO:0000256" key="10">
    <source>
        <dbReference type="SAM" id="Coils"/>
    </source>
</evidence>
<keyword evidence="6 9" id="KW-0812">Transmembrane</keyword>
<evidence type="ECO:0000256" key="1">
    <source>
        <dbReference type="ARBA" id="ARBA00004377"/>
    </source>
</evidence>
<accession>A0A7G6U9P9</accession>
<organism evidence="13 14">
    <name type="scientific">Tardiphaga robiniae</name>
    <dbReference type="NCBI Taxonomy" id="943830"/>
    <lineage>
        <taxon>Bacteria</taxon>
        <taxon>Pseudomonadati</taxon>
        <taxon>Pseudomonadota</taxon>
        <taxon>Alphaproteobacteria</taxon>
        <taxon>Hyphomicrobiales</taxon>
        <taxon>Nitrobacteraceae</taxon>
        <taxon>Tardiphaga</taxon>
    </lineage>
</organism>
<dbReference type="GO" id="GO:0005886">
    <property type="term" value="C:plasma membrane"/>
    <property type="evidence" value="ECO:0007669"/>
    <property type="project" value="UniProtKB-SubCell"/>
</dbReference>
<evidence type="ECO:0000256" key="4">
    <source>
        <dbReference type="ARBA" id="ARBA00022475"/>
    </source>
</evidence>
<protein>
    <recommendedName>
        <fullName evidence="9">Membrane fusion protein (MFP) family protein</fullName>
    </recommendedName>
</protein>
<dbReference type="AlphaFoldDB" id="A0A7G6U9P9"/>
<name>A0A7G6U9P9_9BRAD</name>
<dbReference type="Proteomes" id="UP000515291">
    <property type="component" value="Chromosome"/>
</dbReference>
<dbReference type="Gene3D" id="2.40.30.170">
    <property type="match status" value="1"/>
</dbReference>
<feature type="coiled-coil region" evidence="10">
    <location>
        <begin position="187"/>
        <end position="214"/>
    </location>
</feature>
<reference evidence="14" key="1">
    <citation type="journal article" date="2020" name="Mol. Plant Microbe">
        <title>Rhizobial microsymbionts of the narrowly endemic Oxytropis species growing in Kamchatka are characterized by significant genetic diversity and possess a set of genes that are associated with T3SS and T6SS secretion systems and can affect the development of symbiosis.</title>
        <authorList>
            <person name="Safronova V."/>
            <person name="Guro P."/>
            <person name="Sazanova A."/>
            <person name="Kuznetsova I."/>
            <person name="Belimov A."/>
            <person name="Yakubov V."/>
            <person name="Chirak E."/>
            <person name="Afonin A."/>
            <person name="Gogolev Y."/>
            <person name="Andronov E."/>
            <person name="Tikhonovich I."/>
        </authorList>
    </citation>
    <scope>NUCLEOTIDE SEQUENCE [LARGE SCALE GENOMIC DNA]</scope>
    <source>
        <strain evidence="14">581</strain>
    </source>
</reference>
<evidence type="ECO:0000313" key="14">
    <source>
        <dbReference type="Proteomes" id="UP000515291"/>
    </source>
</evidence>
<evidence type="ECO:0000256" key="9">
    <source>
        <dbReference type="RuleBase" id="RU365093"/>
    </source>
</evidence>
<keyword evidence="8 9" id="KW-0472">Membrane</keyword>
<dbReference type="InterPro" id="IPR050739">
    <property type="entry name" value="MFP"/>
</dbReference>
<gene>
    <name evidence="13" type="ORF">HB776_30640</name>
</gene>
<keyword evidence="10" id="KW-0175">Coiled coil</keyword>
<dbReference type="KEGG" id="trb:HB776_30640"/>
<evidence type="ECO:0000256" key="6">
    <source>
        <dbReference type="ARBA" id="ARBA00022692"/>
    </source>
</evidence>
<evidence type="ECO:0000259" key="11">
    <source>
        <dbReference type="Pfam" id="PF25994"/>
    </source>
</evidence>
<evidence type="ECO:0000256" key="3">
    <source>
        <dbReference type="ARBA" id="ARBA00022448"/>
    </source>
</evidence>
<dbReference type="PANTHER" id="PTHR30386">
    <property type="entry name" value="MEMBRANE FUSION SUBUNIT OF EMRAB-TOLC MULTIDRUG EFFLUX PUMP"/>
    <property type="match status" value="1"/>
</dbReference>
<feature type="domain" description="AprE-like long alpha-helical hairpin" evidence="11">
    <location>
        <begin position="108"/>
        <end position="295"/>
    </location>
</feature>
<keyword evidence="5 9" id="KW-0997">Cell inner membrane</keyword>
<evidence type="ECO:0000259" key="12">
    <source>
        <dbReference type="Pfam" id="PF26002"/>
    </source>
</evidence>
<evidence type="ECO:0000313" key="13">
    <source>
        <dbReference type="EMBL" id="QND75731.1"/>
    </source>
</evidence>
<dbReference type="GO" id="GO:0015031">
    <property type="term" value="P:protein transport"/>
    <property type="evidence" value="ECO:0007669"/>
    <property type="project" value="InterPro"/>
</dbReference>
<dbReference type="NCBIfam" id="TIGR01843">
    <property type="entry name" value="type_I_hlyD"/>
    <property type="match status" value="1"/>
</dbReference>
<evidence type="ECO:0000256" key="5">
    <source>
        <dbReference type="ARBA" id="ARBA00022519"/>
    </source>
</evidence>
<proteinExistence type="inferred from homology"/>
<keyword evidence="4 9" id="KW-1003">Cell membrane</keyword>
<evidence type="ECO:0000256" key="7">
    <source>
        <dbReference type="ARBA" id="ARBA00022989"/>
    </source>
</evidence>
<dbReference type="PANTHER" id="PTHR30386:SF17">
    <property type="entry name" value="ALKALINE PROTEASE SECRETION PROTEIN APRE"/>
    <property type="match status" value="1"/>
</dbReference>
<comment type="similarity">
    <text evidence="2 9">Belongs to the membrane fusion protein (MFP) (TC 8.A.1) family.</text>
</comment>
<dbReference type="Pfam" id="PF25994">
    <property type="entry name" value="HH_AprE"/>
    <property type="match status" value="1"/>
</dbReference>
<dbReference type="Pfam" id="PF26002">
    <property type="entry name" value="Beta-barrel_AprE"/>
    <property type="match status" value="1"/>
</dbReference>
<evidence type="ECO:0000256" key="8">
    <source>
        <dbReference type="ARBA" id="ARBA00023136"/>
    </source>
</evidence>
<dbReference type="PRINTS" id="PR01490">
    <property type="entry name" value="RTXTOXIND"/>
</dbReference>
<dbReference type="InterPro" id="IPR058982">
    <property type="entry name" value="Beta-barrel_AprE"/>
</dbReference>
<keyword evidence="7 9" id="KW-1133">Transmembrane helix</keyword>
<comment type="subcellular location">
    <subcellularLocation>
        <location evidence="1 9">Cell inner membrane</location>
        <topology evidence="1 9">Single-pass membrane protein</topology>
    </subcellularLocation>
</comment>